<comment type="caution">
    <text evidence="2">The sequence shown here is derived from an EMBL/GenBank/DDBJ whole genome shotgun (WGS) entry which is preliminary data.</text>
</comment>
<keyword evidence="1" id="KW-0732">Signal</keyword>
<gene>
    <name evidence="2" type="ORF">H8L47_09765</name>
</gene>
<evidence type="ECO:0000313" key="2">
    <source>
        <dbReference type="EMBL" id="MBC3907856.1"/>
    </source>
</evidence>
<feature type="chain" id="PRO_5046621500" evidence="1">
    <location>
        <begin position="28"/>
        <end position="127"/>
    </location>
</feature>
<keyword evidence="3" id="KW-1185">Reference proteome</keyword>
<sequence>MKIRIPIKKITPLISALAFLLSGCAGAPKVDFANIDSACAQQWSANHTSCMSGFKLFTLANESACKTAMETCAQSCPSQSEAASLVKAKPAQGAAADRLKELDALLKDGLISKPEHEAKRQKILKSM</sequence>
<dbReference type="PROSITE" id="PS51257">
    <property type="entry name" value="PROKAR_LIPOPROTEIN"/>
    <property type="match status" value="1"/>
</dbReference>
<dbReference type="Proteomes" id="UP000646911">
    <property type="component" value="Unassembled WGS sequence"/>
</dbReference>
<protein>
    <submittedName>
        <fullName evidence="2">SHOCT domain-containing protein</fullName>
    </submittedName>
</protein>
<organism evidence="2 3">
    <name type="scientific">Undibacterium umbellatum</name>
    <dbReference type="NCBI Taxonomy" id="2762300"/>
    <lineage>
        <taxon>Bacteria</taxon>
        <taxon>Pseudomonadati</taxon>
        <taxon>Pseudomonadota</taxon>
        <taxon>Betaproteobacteria</taxon>
        <taxon>Burkholderiales</taxon>
        <taxon>Oxalobacteraceae</taxon>
        <taxon>Undibacterium</taxon>
    </lineage>
</organism>
<proteinExistence type="predicted"/>
<evidence type="ECO:0000256" key="1">
    <source>
        <dbReference type="SAM" id="SignalP"/>
    </source>
</evidence>
<accession>A0ABR6Z8G5</accession>
<dbReference type="RefSeq" id="WP_186953397.1">
    <property type="nucleotide sequence ID" value="NZ_JACOFX010000003.1"/>
</dbReference>
<evidence type="ECO:0000313" key="3">
    <source>
        <dbReference type="Proteomes" id="UP000646911"/>
    </source>
</evidence>
<feature type="signal peptide" evidence="1">
    <location>
        <begin position="1"/>
        <end position="27"/>
    </location>
</feature>
<name>A0ABR6Z8G5_9BURK</name>
<reference evidence="2 3" key="1">
    <citation type="submission" date="2020-08" db="EMBL/GenBank/DDBJ databases">
        <title>Novel species isolated from subtropical streams in China.</title>
        <authorList>
            <person name="Lu H."/>
        </authorList>
    </citation>
    <scope>NUCLEOTIDE SEQUENCE [LARGE SCALE GENOMIC DNA]</scope>
    <source>
        <strain evidence="2 3">NL8W</strain>
    </source>
</reference>
<dbReference type="EMBL" id="JACOFX010000003">
    <property type="protein sequence ID" value="MBC3907856.1"/>
    <property type="molecule type" value="Genomic_DNA"/>
</dbReference>